<dbReference type="AlphaFoldDB" id="A0A8X6TGA3"/>
<sequence length="97" mass="11713">MRILQDKYKDTKVRLRNLYSINKNLVYWYSFMLFEHKRHSLLKEFRDWRHLSSRYAPAGKLSRGAKSVSEMERDGKKNLKSENPIDDYVLNSINNMK</sequence>
<feature type="region of interest" description="Disordered" evidence="1">
    <location>
        <begin position="62"/>
        <end position="83"/>
    </location>
</feature>
<feature type="compositionally biased region" description="Basic and acidic residues" evidence="1">
    <location>
        <begin position="69"/>
        <end position="80"/>
    </location>
</feature>
<dbReference type="Proteomes" id="UP000887013">
    <property type="component" value="Unassembled WGS sequence"/>
</dbReference>
<gene>
    <name evidence="2" type="ORF">NPIL_414351</name>
</gene>
<evidence type="ECO:0000313" key="3">
    <source>
        <dbReference type="Proteomes" id="UP000887013"/>
    </source>
</evidence>
<keyword evidence="3" id="KW-1185">Reference proteome</keyword>
<organism evidence="2 3">
    <name type="scientific">Nephila pilipes</name>
    <name type="common">Giant wood spider</name>
    <name type="synonym">Nephila maculata</name>
    <dbReference type="NCBI Taxonomy" id="299642"/>
    <lineage>
        <taxon>Eukaryota</taxon>
        <taxon>Metazoa</taxon>
        <taxon>Ecdysozoa</taxon>
        <taxon>Arthropoda</taxon>
        <taxon>Chelicerata</taxon>
        <taxon>Arachnida</taxon>
        <taxon>Araneae</taxon>
        <taxon>Araneomorphae</taxon>
        <taxon>Entelegynae</taxon>
        <taxon>Araneoidea</taxon>
        <taxon>Nephilidae</taxon>
        <taxon>Nephila</taxon>
    </lineage>
</organism>
<proteinExistence type="predicted"/>
<dbReference type="EMBL" id="BMAW01009429">
    <property type="protein sequence ID" value="GFT13814.1"/>
    <property type="molecule type" value="Genomic_DNA"/>
</dbReference>
<evidence type="ECO:0000256" key="1">
    <source>
        <dbReference type="SAM" id="MobiDB-lite"/>
    </source>
</evidence>
<reference evidence="2" key="1">
    <citation type="submission" date="2020-08" db="EMBL/GenBank/DDBJ databases">
        <title>Multicomponent nature underlies the extraordinary mechanical properties of spider dragline silk.</title>
        <authorList>
            <person name="Kono N."/>
            <person name="Nakamura H."/>
            <person name="Mori M."/>
            <person name="Yoshida Y."/>
            <person name="Ohtoshi R."/>
            <person name="Malay A.D."/>
            <person name="Moran D.A.P."/>
            <person name="Tomita M."/>
            <person name="Numata K."/>
            <person name="Arakawa K."/>
        </authorList>
    </citation>
    <scope>NUCLEOTIDE SEQUENCE</scope>
</reference>
<accession>A0A8X6TGA3</accession>
<evidence type="ECO:0000313" key="2">
    <source>
        <dbReference type="EMBL" id="GFT13814.1"/>
    </source>
</evidence>
<protein>
    <submittedName>
        <fullName evidence="2">Uncharacterized protein</fullName>
    </submittedName>
</protein>
<name>A0A8X6TGA3_NEPPI</name>
<comment type="caution">
    <text evidence="2">The sequence shown here is derived from an EMBL/GenBank/DDBJ whole genome shotgun (WGS) entry which is preliminary data.</text>
</comment>